<sequence>MEETVWKRSGGRGRLRDTKLRAEIRDFAFPTWSGGAGGSGRGCSS</sequence>
<dbReference type="AlphaFoldDB" id="A0A2P2KCT0"/>
<keyword evidence="1" id="KW-0547">Nucleotide-binding</keyword>
<accession>A0A2P2KCT0</accession>
<reference evidence="1" key="1">
    <citation type="submission" date="2018-02" db="EMBL/GenBank/DDBJ databases">
        <title>Rhizophora mucronata_Transcriptome.</title>
        <authorList>
            <person name="Meera S.P."/>
            <person name="Sreeshan A."/>
            <person name="Augustine A."/>
        </authorList>
    </citation>
    <scope>NUCLEOTIDE SEQUENCE</scope>
    <source>
        <tissue evidence="1">Leaf</tissue>
    </source>
</reference>
<keyword evidence="1" id="KW-0347">Helicase</keyword>
<keyword evidence="1" id="KW-0067">ATP-binding</keyword>
<dbReference type="GO" id="GO:0004386">
    <property type="term" value="F:helicase activity"/>
    <property type="evidence" value="ECO:0007669"/>
    <property type="project" value="UniProtKB-KW"/>
</dbReference>
<proteinExistence type="predicted"/>
<evidence type="ECO:0000313" key="1">
    <source>
        <dbReference type="EMBL" id="MBX03546.1"/>
    </source>
</evidence>
<name>A0A2P2KCT0_RHIMU</name>
<dbReference type="EMBL" id="GGEC01023062">
    <property type="protein sequence ID" value="MBX03546.1"/>
    <property type="molecule type" value="Transcribed_RNA"/>
</dbReference>
<protein>
    <submittedName>
        <fullName evidence="1">Putative ATP-dependent DNA helicase CHR12 isoform X2</fullName>
    </submittedName>
</protein>
<keyword evidence="1" id="KW-0378">Hydrolase</keyword>
<organism evidence="1">
    <name type="scientific">Rhizophora mucronata</name>
    <name type="common">Asiatic mangrove</name>
    <dbReference type="NCBI Taxonomy" id="61149"/>
    <lineage>
        <taxon>Eukaryota</taxon>
        <taxon>Viridiplantae</taxon>
        <taxon>Streptophyta</taxon>
        <taxon>Embryophyta</taxon>
        <taxon>Tracheophyta</taxon>
        <taxon>Spermatophyta</taxon>
        <taxon>Magnoliopsida</taxon>
        <taxon>eudicotyledons</taxon>
        <taxon>Gunneridae</taxon>
        <taxon>Pentapetalae</taxon>
        <taxon>rosids</taxon>
        <taxon>fabids</taxon>
        <taxon>Malpighiales</taxon>
        <taxon>Rhizophoraceae</taxon>
        <taxon>Rhizophora</taxon>
    </lineage>
</organism>